<proteinExistence type="predicted"/>
<dbReference type="EC" id="2.7.1.60" evidence="1"/>
<keyword evidence="1" id="KW-0418">Kinase</keyword>
<evidence type="ECO:0000313" key="1">
    <source>
        <dbReference type="EMBL" id="MPM03003.1"/>
    </source>
</evidence>
<accession>A0A644WKR1</accession>
<reference evidence="1" key="1">
    <citation type="submission" date="2019-08" db="EMBL/GenBank/DDBJ databases">
        <authorList>
            <person name="Kucharzyk K."/>
            <person name="Murdoch R.W."/>
            <person name="Higgins S."/>
            <person name="Loffler F."/>
        </authorList>
    </citation>
    <scope>NUCLEOTIDE SEQUENCE</scope>
</reference>
<gene>
    <name evidence="1" type="primary">nanK_2</name>
    <name evidence="1" type="ORF">SDC9_49262</name>
</gene>
<dbReference type="InterPro" id="IPR043129">
    <property type="entry name" value="ATPase_NBD"/>
</dbReference>
<dbReference type="SUPFAM" id="SSF53067">
    <property type="entry name" value="Actin-like ATPase domain"/>
    <property type="match status" value="1"/>
</dbReference>
<dbReference type="PANTHER" id="PTHR18964">
    <property type="entry name" value="ROK (REPRESSOR, ORF, KINASE) FAMILY"/>
    <property type="match status" value="1"/>
</dbReference>
<dbReference type="GO" id="GO:0009384">
    <property type="term" value="F:N-acylmannosamine kinase activity"/>
    <property type="evidence" value="ECO:0007669"/>
    <property type="project" value="UniProtKB-EC"/>
</dbReference>
<dbReference type="EMBL" id="VSSQ01000915">
    <property type="protein sequence ID" value="MPM03003.1"/>
    <property type="molecule type" value="Genomic_DNA"/>
</dbReference>
<keyword evidence="1" id="KW-0808">Transferase</keyword>
<dbReference type="InterPro" id="IPR000600">
    <property type="entry name" value="ROK"/>
</dbReference>
<dbReference type="Pfam" id="PF00480">
    <property type="entry name" value="ROK"/>
    <property type="match status" value="1"/>
</dbReference>
<protein>
    <submittedName>
        <fullName evidence="1">N-acetylmannosamine kinase</fullName>
        <ecNumber evidence="1">2.7.1.60</ecNumber>
    </submittedName>
</protein>
<comment type="caution">
    <text evidence="1">The sequence shown here is derived from an EMBL/GenBank/DDBJ whole genome shotgun (WGS) entry which is preliminary data.</text>
</comment>
<dbReference type="AlphaFoldDB" id="A0A644WKR1"/>
<dbReference type="PANTHER" id="PTHR18964:SF149">
    <property type="entry name" value="BIFUNCTIONAL UDP-N-ACETYLGLUCOSAMINE 2-EPIMERASE_N-ACETYLMANNOSAMINE KINASE"/>
    <property type="match status" value="1"/>
</dbReference>
<dbReference type="Gene3D" id="3.30.420.40">
    <property type="match status" value="2"/>
</dbReference>
<name>A0A644WKR1_9ZZZZ</name>
<sequence length="291" mass="31458">MYLIGIDIGGTNLRAAIISKEGNIIETFKTENEVIKGPEYNLNKLVNQIKGQWSNYEIEKVGVGAPGPLDLRIGKLLNPVNLKGWENFNIKEYLSEKLSLPVKVNNDANIAGFAESLVGSAKECESVFYITVSTGVGGALIINKKIINGAHSQTAEIYNMIINEDKYSQGGLNKGGLEGQCSGVNIARIASEAYKKKLTTKDLFDLYENNDEKAVQIIDKWIDNISIGIANIIAVVDPEAVVIGGAVLIYNSYLLPKIIECTKTKVADPAMVDIRIAQLGDNAGLIGAAML</sequence>
<organism evidence="1">
    <name type="scientific">bioreactor metagenome</name>
    <dbReference type="NCBI Taxonomy" id="1076179"/>
    <lineage>
        <taxon>unclassified sequences</taxon>
        <taxon>metagenomes</taxon>
        <taxon>ecological metagenomes</taxon>
    </lineage>
</organism>